<dbReference type="EMBL" id="JACGWK010001579">
    <property type="protein sequence ID" value="KAL0285657.1"/>
    <property type="molecule type" value="Genomic_DNA"/>
</dbReference>
<name>A0AAW2ITD9_9LAMI</name>
<feature type="domain" description="Retrotransposon gag" evidence="1">
    <location>
        <begin position="67"/>
        <end position="142"/>
    </location>
</feature>
<protein>
    <recommendedName>
        <fullName evidence="1">Retrotransposon gag domain-containing protein</fullName>
    </recommendedName>
</protein>
<reference evidence="2" key="1">
    <citation type="submission" date="2020-06" db="EMBL/GenBank/DDBJ databases">
        <authorList>
            <person name="Li T."/>
            <person name="Hu X."/>
            <person name="Zhang T."/>
            <person name="Song X."/>
            <person name="Zhang H."/>
            <person name="Dai N."/>
            <person name="Sheng W."/>
            <person name="Hou X."/>
            <person name="Wei L."/>
        </authorList>
    </citation>
    <scope>NUCLEOTIDE SEQUENCE</scope>
    <source>
        <strain evidence="2">G01</strain>
        <tissue evidence="2">Leaf</tissue>
    </source>
</reference>
<gene>
    <name evidence="2" type="ORF">Sangu_2768300</name>
</gene>
<evidence type="ECO:0000313" key="2">
    <source>
        <dbReference type="EMBL" id="KAL0285657.1"/>
    </source>
</evidence>
<organism evidence="2">
    <name type="scientific">Sesamum angustifolium</name>
    <dbReference type="NCBI Taxonomy" id="2727405"/>
    <lineage>
        <taxon>Eukaryota</taxon>
        <taxon>Viridiplantae</taxon>
        <taxon>Streptophyta</taxon>
        <taxon>Embryophyta</taxon>
        <taxon>Tracheophyta</taxon>
        <taxon>Spermatophyta</taxon>
        <taxon>Magnoliopsida</taxon>
        <taxon>eudicotyledons</taxon>
        <taxon>Gunneridae</taxon>
        <taxon>Pentapetalae</taxon>
        <taxon>asterids</taxon>
        <taxon>lamiids</taxon>
        <taxon>Lamiales</taxon>
        <taxon>Pedaliaceae</taxon>
        <taxon>Sesamum</taxon>
    </lineage>
</organism>
<dbReference type="PANTHER" id="PTHR33223:SF10">
    <property type="entry name" value="AMINOTRANSFERASE-LIKE PLANT MOBILE DOMAIN-CONTAINING PROTEIN"/>
    <property type="match status" value="1"/>
</dbReference>
<dbReference type="PANTHER" id="PTHR33223">
    <property type="entry name" value="CCHC-TYPE DOMAIN-CONTAINING PROTEIN"/>
    <property type="match status" value="1"/>
</dbReference>
<accession>A0AAW2ITD9</accession>
<evidence type="ECO:0000259" key="1">
    <source>
        <dbReference type="Pfam" id="PF03732"/>
    </source>
</evidence>
<comment type="caution">
    <text evidence="2">The sequence shown here is derived from an EMBL/GenBank/DDBJ whole genome shotgun (WGS) entry which is preliminary data.</text>
</comment>
<dbReference type="AlphaFoldDB" id="A0AAW2ITD9"/>
<sequence length="228" mass="25878">MVELRQQVTTETTLAEHGIPFSKHIMMEELSTHFRTLSHLSAYDGITDPAEHICKFENATEGIKCHVFLTTLTNSAQQWFGQLLVGSIRSFAKLSSLFQHQFSSSKKYQKSVISLFRIKQEDNETLRACVPCFKTTILEVRRSSCDRCRVNKLSSSTRSRGEPRGRFNPLDLKCEQYTPLITSTARILMAIYQHLCSGIKAQRKVPNFQNIFAGFTESMGMTLINVAS</sequence>
<dbReference type="Pfam" id="PF03732">
    <property type="entry name" value="Retrotrans_gag"/>
    <property type="match status" value="1"/>
</dbReference>
<dbReference type="InterPro" id="IPR005162">
    <property type="entry name" value="Retrotrans_gag_dom"/>
</dbReference>
<proteinExistence type="predicted"/>
<reference evidence="2" key="2">
    <citation type="journal article" date="2024" name="Plant">
        <title>Genomic evolution and insights into agronomic trait innovations of Sesamum species.</title>
        <authorList>
            <person name="Miao H."/>
            <person name="Wang L."/>
            <person name="Qu L."/>
            <person name="Liu H."/>
            <person name="Sun Y."/>
            <person name="Le M."/>
            <person name="Wang Q."/>
            <person name="Wei S."/>
            <person name="Zheng Y."/>
            <person name="Lin W."/>
            <person name="Duan Y."/>
            <person name="Cao H."/>
            <person name="Xiong S."/>
            <person name="Wang X."/>
            <person name="Wei L."/>
            <person name="Li C."/>
            <person name="Ma Q."/>
            <person name="Ju M."/>
            <person name="Zhao R."/>
            <person name="Li G."/>
            <person name="Mu C."/>
            <person name="Tian Q."/>
            <person name="Mei H."/>
            <person name="Zhang T."/>
            <person name="Gao T."/>
            <person name="Zhang H."/>
        </authorList>
    </citation>
    <scope>NUCLEOTIDE SEQUENCE</scope>
    <source>
        <strain evidence="2">G01</strain>
    </source>
</reference>